<comment type="caution">
    <text evidence="3">The sequence shown here is derived from an EMBL/GenBank/DDBJ whole genome shotgun (WGS) entry which is preliminary data.</text>
</comment>
<dbReference type="SMART" id="SM00175">
    <property type="entry name" value="RAB"/>
    <property type="match status" value="1"/>
</dbReference>
<dbReference type="Gene3D" id="3.40.50.300">
    <property type="entry name" value="P-loop containing nucleotide triphosphate hydrolases"/>
    <property type="match status" value="1"/>
</dbReference>
<keyword evidence="2" id="KW-0547">Nucleotide-binding</keyword>
<evidence type="ECO:0000313" key="4">
    <source>
        <dbReference type="Proteomes" id="UP001152795"/>
    </source>
</evidence>
<dbReference type="SMART" id="SM00174">
    <property type="entry name" value="RHO"/>
    <property type="match status" value="1"/>
</dbReference>
<dbReference type="InterPro" id="IPR005225">
    <property type="entry name" value="Small_GTP-bd"/>
</dbReference>
<dbReference type="OrthoDB" id="10006973at2759"/>
<dbReference type="PANTHER" id="PTHR47978">
    <property type="match status" value="1"/>
</dbReference>
<dbReference type="GO" id="GO:0003924">
    <property type="term" value="F:GTPase activity"/>
    <property type="evidence" value="ECO:0007669"/>
    <property type="project" value="InterPro"/>
</dbReference>
<evidence type="ECO:0000256" key="2">
    <source>
        <dbReference type="ARBA" id="ARBA00022741"/>
    </source>
</evidence>
<gene>
    <name evidence="3" type="ORF">PACLA_8A050109</name>
</gene>
<accession>A0A6S7G5N7</accession>
<dbReference type="Proteomes" id="UP001152795">
    <property type="component" value="Unassembled WGS sequence"/>
</dbReference>
<organism evidence="3 4">
    <name type="scientific">Paramuricea clavata</name>
    <name type="common">Red gorgonian</name>
    <name type="synonym">Violescent sea-whip</name>
    <dbReference type="NCBI Taxonomy" id="317549"/>
    <lineage>
        <taxon>Eukaryota</taxon>
        <taxon>Metazoa</taxon>
        <taxon>Cnidaria</taxon>
        <taxon>Anthozoa</taxon>
        <taxon>Octocorallia</taxon>
        <taxon>Malacalcyonacea</taxon>
        <taxon>Plexauridae</taxon>
        <taxon>Paramuricea</taxon>
    </lineage>
</organism>
<dbReference type="Pfam" id="PF00071">
    <property type="entry name" value="Ras"/>
    <property type="match status" value="1"/>
</dbReference>
<dbReference type="FunFam" id="3.40.50.300:FF:002685">
    <property type="entry name" value="RAB33A, member RAS oncogene family"/>
    <property type="match status" value="1"/>
</dbReference>
<dbReference type="EMBL" id="CACRXK020001143">
    <property type="protein sequence ID" value="CAB3987248.1"/>
    <property type="molecule type" value="Genomic_DNA"/>
</dbReference>
<dbReference type="AlphaFoldDB" id="A0A6S7G5N7"/>
<dbReference type="SMART" id="SM00176">
    <property type="entry name" value="RAN"/>
    <property type="match status" value="1"/>
</dbReference>
<dbReference type="NCBIfam" id="TIGR00231">
    <property type="entry name" value="small_GTP"/>
    <property type="match status" value="1"/>
</dbReference>
<sequence>MDNSAELQTFKIVIIGDSYTGKTSLAYRLCTGKFYEKLETTIGVDFFQKIVNINDERVKIQVWDSAGQERFRKSMTVHYYRNVDAIVFVYDITSEPSFQSLTLWVEEYKHYTIPDKVVKILIGTKSDLTESKRVETNVARKFAEQYGMPFYEVSSKNDGDKQTIETIFSSVAEKLQKEKPVVLKRARVLNKSGSLQSRGSEKSATLEKNVTLKDEKEKLEKEKKKCCGSGS</sequence>
<evidence type="ECO:0000256" key="1">
    <source>
        <dbReference type="ARBA" id="ARBA00006270"/>
    </source>
</evidence>
<dbReference type="SMART" id="SM00173">
    <property type="entry name" value="RAS"/>
    <property type="match status" value="1"/>
</dbReference>
<dbReference type="InterPro" id="IPR001806">
    <property type="entry name" value="Small_GTPase"/>
</dbReference>
<comment type="similarity">
    <text evidence="1">Belongs to the small GTPase superfamily. Rab family.</text>
</comment>
<protein>
    <submittedName>
        <fullName evidence="3">Ras-related Rab-33B</fullName>
    </submittedName>
</protein>
<dbReference type="PROSITE" id="PS51421">
    <property type="entry name" value="RAS"/>
    <property type="match status" value="1"/>
</dbReference>
<name>A0A6S7G5N7_PARCT</name>
<dbReference type="PROSITE" id="PS51420">
    <property type="entry name" value="RHO"/>
    <property type="match status" value="1"/>
</dbReference>
<dbReference type="SUPFAM" id="SSF52540">
    <property type="entry name" value="P-loop containing nucleoside triphosphate hydrolases"/>
    <property type="match status" value="1"/>
</dbReference>
<evidence type="ECO:0000313" key="3">
    <source>
        <dbReference type="EMBL" id="CAB3987248.1"/>
    </source>
</evidence>
<dbReference type="PROSITE" id="PS51419">
    <property type="entry name" value="RAB"/>
    <property type="match status" value="1"/>
</dbReference>
<keyword evidence="4" id="KW-1185">Reference proteome</keyword>
<dbReference type="GO" id="GO:0005525">
    <property type="term" value="F:GTP binding"/>
    <property type="evidence" value="ECO:0007669"/>
    <property type="project" value="InterPro"/>
</dbReference>
<proteinExistence type="inferred from homology"/>
<reference evidence="3" key="1">
    <citation type="submission" date="2020-04" db="EMBL/GenBank/DDBJ databases">
        <authorList>
            <person name="Alioto T."/>
            <person name="Alioto T."/>
            <person name="Gomez Garrido J."/>
        </authorList>
    </citation>
    <scope>NUCLEOTIDE SEQUENCE</scope>
    <source>
        <strain evidence="3">A484AB</strain>
    </source>
</reference>
<dbReference type="InterPro" id="IPR027417">
    <property type="entry name" value="P-loop_NTPase"/>
</dbReference>
<dbReference type="PRINTS" id="PR00449">
    <property type="entry name" value="RASTRNSFRMNG"/>
</dbReference>